<dbReference type="Pfam" id="PF11298">
    <property type="entry name" value="DUF3099"/>
    <property type="match status" value="1"/>
</dbReference>
<dbReference type="InterPro" id="IPR021449">
    <property type="entry name" value="DUF3099"/>
</dbReference>
<dbReference type="RefSeq" id="WP_073448417.1">
    <property type="nucleotide sequence ID" value="NZ_FRBK01000021.1"/>
</dbReference>
<dbReference type="EMBL" id="FRBK01000021">
    <property type="protein sequence ID" value="SHN15134.1"/>
    <property type="molecule type" value="Genomic_DNA"/>
</dbReference>
<evidence type="ECO:0000313" key="3">
    <source>
        <dbReference type="Proteomes" id="UP000184388"/>
    </source>
</evidence>
<sequence>MYAHAHRRLSPPQRRHRRYFVLMGVCLVLFVLAWSVVRLWSVPVAVAMCVVAMVIPPVAAVIGNRREPGERWWDESGDPESDRWWRELDDRDDEDRRRS</sequence>
<organism evidence="2 3">
    <name type="scientific">Streptomyces yunnanensis</name>
    <dbReference type="NCBI Taxonomy" id="156453"/>
    <lineage>
        <taxon>Bacteria</taxon>
        <taxon>Bacillati</taxon>
        <taxon>Actinomycetota</taxon>
        <taxon>Actinomycetes</taxon>
        <taxon>Kitasatosporales</taxon>
        <taxon>Streptomycetaceae</taxon>
        <taxon>Streptomyces</taxon>
    </lineage>
</organism>
<evidence type="ECO:0000313" key="2">
    <source>
        <dbReference type="EMBL" id="SHN15134.1"/>
    </source>
</evidence>
<gene>
    <name evidence="2" type="ORF">SAMN05216268_121121</name>
</gene>
<name>A0A9X8N6G6_9ACTN</name>
<keyword evidence="1" id="KW-0472">Membrane</keyword>
<evidence type="ECO:0000256" key="1">
    <source>
        <dbReference type="SAM" id="Phobius"/>
    </source>
</evidence>
<dbReference type="AlphaFoldDB" id="A0A9X8N6G6"/>
<dbReference type="Proteomes" id="UP000184388">
    <property type="component" value="Unassembled WGS sequence"/>
</dbReference>
<proteinExistence type="predicted"/>
<reference evidence="3" key="1">
    <citation type="submission" date="2016-11" db="EMBL/GenBank/DDBJ databases">
        <authorList>
            <person name="Jaros S."/>
            <person name="Januszkiewicz K."/>
            <person name="Wedrychowicz H."/>
        </authorList>
    </citation>
    <scope>NUCLEOTIDE SEQUENCE [LARGE SCALE GENOMIC DNA]</scope>
    <source>
        <strain evidence="3">CGMCC 4.3555</strain>
    </source>
</reference>
<keyword evidence="1" id="KW-1133">Transmembrane helix</keyword>
<keyword evidence="1" id="KW-0812">Transmembrane</keyword>
<feature type="transmembrane region" description="Helical" evidence="1">
    <location>
        <begin position="20"/>
        <end position="37"/>
    </location>
</feature>
<feature type="transmembrane region" description="Helical" evidence="1">
    <location>
        <begin position="43"/>
        <end position="62"/>
    </location>
</feature>
<accession>A0A9X8N6G6</accession>
<protein>
    <recommendedName>
        <fullName evidence="4">DUF3099 domain-containing protein</fullName>
    </recommendedName>
</protein>
<comment type="caution">
    <text evidence="2">The sequence shown here is derived from an EMBL/GenBank/DDBJ whole genome shotgun (WGS) entry which is preliminary data.</text>
</comment>
<evidence type="ECO:0008006" key="4">
    <source>
        <dbReference type="Google" id="ProtNLM"/>
    </source>
</evidence>